<proteinExistence type="predicted"/>
<evidence type="ECO:0000256" key="1">
    <source>
        <dbReference type="SAM" id="MobiDB-lite"/>
    </source>
</evidence>
<dbReference type="InterPro" id="IPR010730">
    <property type="entry name" value="HET"/>
</dbReference>
<evidence type="ECO:0000313" key="4">
    <source>
        <dbReference type="Proteomes" id="UP000250140"/>
    </source>
</evidence>
<feature type="compositionally biased region" description="Basic residues" evidence="1">
    <location>
        <begin position="340"/>
        <end position="350"/>
    </location>
</feature>
<gene>
    <name evidence="3" type="ORF">AOQ84DRAFT_423803</name>
</gene>
<name>A0A8E2JM45_9PEZI</name>
<sequence length="767" mass="86719">MVVYKHKPLKRNTIRILTILPGRDKDEIRCRVAQRENEEYEALSWCWGTTPETATIQILADDRAQDATMLIKPNLERALRRLRLPKDERILWVDAICIDQADRHERNMQVAMMSEIYERAEKVDVWLGDEEHDSQMALDFIKNEIADLDRFDELVKSKNTVSTDKWRALTALLTREWFERRWVVQEIALGKKAELYCGKGSVLWTDFTIAVAMFESRSKPLAELYKASPSHDYNPNFLGDVEALGATRLVHVISNLLRRSDTGQISERRLNLEQLVANLATFQAREPHDMIYAVLALAKDTHRRTRASDTDTSRKNSINYDTTSTPTENNVRMLSNNKASRGKAAQKRKASSLSDAQETGGLTVASPPRKKARSPVGTASSPTSPRVGATTRSQSSALDDQELPPKPELGVGTIKNIGKPVLQNQKPTTETNSTNQTADPLSGRQKQLVKTAVSKLQERLQPERHRVFNVDYDQPFFNVCKQFLDFTLPKTKDLDILCRPWAPEPSSHGEKFSLPSWVPSLSGVAFGKKRSRDAAGGFKMVRKNSDPLVGPAGFGTQYYNASNLQAHSDSWRFGVENTETERSLFVTGYILDEIDVIGPASQMGNLPKQWMNIAGWKYDTDPSEELWRTLVADRGPNGQNCPEYYPRACAHAGRRSTVGEGIETGEFIRHGRCSILTEFVERVRCVVWNRRLIRSKRLRMLGLVPDSAENTDLIFIIHGCSVPVVLRKKVTNQIQHYVFLGECYLHGMMDGQAPNLNLPTIKDIELR</sequence>
<accession>A0A8E2JM45</accession>
<dbReference type="EMBL" id="KV750979">
    <property type="protein sequence ID" value="OCL02264.1"/>
    <property type="molecule type" value="Genomic_DNA"/>
</dbReference>
<feature type="compositionally biased region" description="Polar residues" evidence="1">
    <location>
        <begin position="315"/>
        <end position="339"/>
    </location>
</feature>
<feature type="compositionally biased region" description="Polar residues" evidence="1">
    <location>
        <begin position="422"/>
        <end position="439"/>
    </location>
</feature>
<keyword evidence="4" id="KW-1185">Reference proteome</keyword>
<evidence type="ECO:0000259" key="2">
    <source>
        <dbReference type="Pfam" id="PF06985"/>
    </source>
</evidence>
<dbReference type="AlphaFoldDB" id="A0A8E2JM45"/>
<dbReference type="PANTHER" id="PTHR24148">
    <property type="entry name" value="ANKYRIN REPEAT DOMAIN-CONTAINING PROTEIN 39 HOMOLOG-RELATED"/>
    <property type="match status" value="1"/>
</dbReference>
<feature type="compositionally biased region" description="Polar residues" evidence="1">
    <location>
        <begin position="377"/>
        <end position="398"/>
    </location>
</feature>
<dbReference type="Proteomes" id="UP000250140">
    <property type="component" value="Unassembled WGS sequence"/>
</dbReference>
<dbReference type="OrthoDB" id="3477286at2759"/>
<feature type="domain" description="Heterokaryon incompatibility" evidence="2">
    <location>
        <begin position="40"/>
        <end position="186"/>
    </location>
</feature>
<dbReference type="InterPro" id="IPR052895">
    <property type="entry name" value="HetReg/Transcr_Mod"/>
</dbReference>
<organism evidence="3 4">
    <name type="scientific">Glonium stellatum</name>
    <dbReference type="NCBI Taxonomy" id="574774"/>
    <lineage>
        <taxon>Eukaryota</taxon>
        <taxon>Fungi</taxon>
        <taxon>Dikarya</taxon>
        <taxon>Ascomycota</taxon>
        <taxon>Pezizomycotina</taxon>
        <taxon>Dothideomycetes</taxon>
        <taxon>Pleosporomycetidae</taxon>
        <taxon>Gloniales</taxon>
        <taxon>Gloniaceae</taxon>
        <taxon>Glonium</taxon>
    </lineage>
</organism>
<evidence type="ECO:0000313" key="3">
    <source>
        <dbReference type="EMBL" id="OCL02264.1"/>
    </source>
</evidence>
<reference evidence="3 4" key="1">
    <citation type="journal article" date="2016" name="Nat. Commun.">
        <title>Ectomycorrhizal ecology is imprinted in the genome of the dominant symbiotic fungus Cenococcum geophilum.</title>
        <authorList>
            <consortium name="DOE Joint Genome Institute"/>
            <person name="Peter M."/>
            <person name="Kohler A."/>
            <person name="Ohm R.A."/>
            <person name="Kuo A."/>
            <person name="Krutzmann J."/>
            <person name="Morin E."/>
            <person name="Arend M."/>
            <person name="Barry K.W."/>
            <person name="Binder M."/>
            <person name="Choi C."/>
            <person name="Clum A."/>
            <person name="Copeland A."/>
            <person name="Grisel N."/>
            <person name="Haridas S."/>
            <person name="Kipfer T."/>
            <person name="LaButti K."/>
            <person name="Lindquist E."/>
            <person name="Lipzen A."/>
            <person name="Maire R."/>
            <person name="Meier B."/>
            <person name="Mihaltcheva S."/>
            <person name="Molinier V."/>
            <person name="Murat C."/>
            <person name="Poggeler S."/>
            <person name="Quandt C.A."/>
            <person name="Sperisen C."/>
            <person name="Tritt A."/>
            <person name="Tisserant E."/>
            <person name="Crous P.W."/>
            <person name="Henrissat B."/>
            <person name="Nehls U."/>
            <person name="Egli S."/>
            <person name="Spatafora J.W."/>
            <person name="Grigoriev I.V."/>
            <person name="Martin F.M."/>
        </authorList>
    </citation>
    <scope>NUCLEOTIDE SEQUENCE [LARGE SCALE GENOMIC DNA]</scope>
    <source>
        <strain evidence="3 4">CBS 207.34</strain>
    </source>
</reference>
<protein>
    <submittedName>
        <fullName evidence="3">HET-domain-containing protein</fullName>
    </submittedName>
</protein>
<dbReference type="Pfam" id="PF06985">
    <property type="entry name" value="HET"/>
    <property type="match status" value="1"/>
</dbReference>
<dbReference type="PANTHER" id="PTHR24148:SF64">
    <property type="entry name" value="HETEROKARYON INCOMPATIBILITY DOMAIN-CONTAINING PROTEIN"/>
    <property type="match status" value="1"/>
</dbReference>
<feature type="region of interest" description="Disordered" evidence="1">
    <location>
        <begin position="302"/>
        <end position="445"/>
    </location>
</feature>